<dbReference type="InterPro" id="IPR052356">
    <property type="entry name" value="Thiol_S-MT"/>
</dbReference>
<evidence type="ECO:0000256" key="1">
    <source>
        <dbReference type="SAM" id="MobiDB-lite"/>
    </source>
</evidence>
<dbReference type="PANTHER" id="PTHR45036">
    <property type="entry name" value="METHYLTRANSFERASE LIKE 7B"/>
    <property type="match status" value="1"/>
</dbReference>
<dbReference type="GO" id="GO:0008757">
    <property type="term" value="F:S-adenosylmethionine-dependent methyltransferase activity"/>
    <property type="evidence" value="ECO:0007669"/>
    <property type="project" value="InterPro"/>
</dbReference>
<accession>A0A8J2S421</accession>
<organism evidence="4 5">
    <name type="scientific">Pelagomonas calceolata</name>
    <dbReference type="NCBI Taxonomy" id="35677"/>
    <lineage>
        <taxon>Eukaryota</taxon>
        <taxon>Sar</taxon>
        <taxon>Stramenopiles</taxon>
        <taxon>Ochrophyta</taxon>
        <taxon>Pelagophyceae</taxon>
        <taxon>Pelagomonadales</taxon>
        <taxon>Pelagomonadaceae</taxon>
        <taxon>Pelagomonas</taxon>
    </lineage>
</organism>
<dbReference type="SUPFAM" id="SSF53335">
    <property type="entry name" value="S-adenosyl-L-methionine-dependent methyltransferases"/>
    <property type="match status" value="1"/>
</dbReference>
<dbReference type="Proteomes" id="UP000789595">
    <property type="component" value="Unassembled WGS sequence"/>
</dbReference>
<feature type="chain" id="PRO_5035156131" description="Methyltransferase type 11 domain-containing protein" evidence="2">
    <location>
        <begin position="19"/>
        <end position="331"/>
    </location>
</feature>
<dbReference type="Pfam" id="PF08241">
    <property type="entry name" value="Methyltransf_11"/>
    <property type="match status" value="1"/>
</dbReference>
<dbReference type="OrthoDB" id="416496at2759"/>
<evidence type="ECO:0000256" key="2">
    <source>
        <dbReference type="SAM" id="SignalP"/>
    </source>
</evidence>
<feature type="signal peptide" evidence="2">
    <location>
        <begin position="1"/>
        <end position="18"/>
    </location>
</feature>
<evidence type="ECO:0000259" key="3">
    <source>
        <dbReference type="Pfam" id="PF08241"/>
    </source>
</evidence>
<feature type="domain" description="Methyltransferase type 11" evidence="3">
    <location>
        <begin position="154"/>
        <end position="249"/>
    </location>
</feature>
<reference evidence="4" key="1">
    <citation type="submission" date="2021-11" db="EMBL/GenBank/DDBJ databases">
        <authorList>
            <consortium name="Genoscope - CEA"/>
            <person name="William W."/>
        </authorList>
    </citation>
    <scope>NUCLEOTIDE SEQUENCE</scope>
</reference>
<name>A0A8J2S421_9STRA</name>
<evidence type="ECO:0000313" key="5">
    <source>
        <dbReference type="Proteomes" id="UP000789595"/>
    </source>
</evidence>
<comment type="caution">
    <text evidence="4">The sequence shown here is derived from an EMBL/GenBank/DDBJ whole genome shotgun (WGS) entry which is preliminary data.</text>
</comment>
<dbReference type="Gene3D" id="3.40.50.150">
    <property type="entry name" value="Vaccinia Virus protein VP39"/>
    <property type="match status" value="1"/>
</dbReference>
<dbReference type="CDD" id="cd02440">
    <property type="entry name" value="AdoMet_MTases"/>
    <property type="match status" value="1"/>
</dbReference>
<dbReference type="InterPro" id="IPR029063">
    <property type="entry name" value="SAM-dependent_MTases_sf"/>
</dbReference>
<dbReference type="EMBL" id="CAKKNE010000001">
    <property type="protein sequence ID" value="CAH0364688.1"/>
    <property type="molecule type" value="Genomic_DNA"/>
</dbReference>
<gene>
    <name evidence="4" type="ORF">PECAL_1P10650</name>
</gene>
<protein>
    <recommendedName>
        <fullName evidence="3">Methyltransferase type 11 domain-containing protein</fullName>
    </recommendedName>
</protein>
<dbReference type="AlphaFoldDB" id="A0A8J2S421"/>
<proteinExistence type="predicted"/>
<feature type="region of interest" description="Disordered" evidence="1">
    <location>
        <begin position="29"/>
        <end position="67"/>
    </location>
</feature>
<sequence>MISCSKFCVAVWLGTALALRTATLRTTPRRWPTRTAGNGRGFVTPQMALDGGPKPPQRMPQAAPDATQPLETTRRTALYAAGACACGCGLYLATSDDETFVDAAQIKLNDAAKARDERFARVMSGGMRDYEGWEEVRAFKTDLFAHVQKNDDVVEIGIGSAPNLQYYGSKAKRVRAVEPNAAFFDLAATQAQWEDTTLDVVQGVAEAMPFEDNSVDVVVGTMVLCSVTSVRKACEEVKRVLKPGGRYLFTEHTRAPEDWRLLNAAQTVMDPLQNALANGCHLRRDPRPTIERVFGTGNVDARSFVLSNTQRGPPWPPHFLLAPHLVGVARV</sequence>
<keyword evidence="5" id="KW-1185">Reference proteome</keyword>
<dbReference type="InterPro" id="IPR013216">
    <property type="entry name" value="Methyltransf_11"/>
</dbReference>
<dbReference type="PANTHER" id="PTHR45036:SF1">
    <property type="entry name" value="METHYLTRANSFERASE LIKE 7A"/>
    <property type="match status" value="1"/>
</dbReference>
<evidence type="ECO:0000313" key="4">
    <source>
        <dbReference type="EMBL" id="CAH0364688.1"/>
    </source>
</evidence>
<keyword evidence="2" id="KW-0732">Signal</keyword>